<dbReference type="Pfam" id="PF03235">
    <property type="entry name" value="GmrSD_N"/>
    <property type="match status" value="1"/>
</dbReference>
<dbReference type="RefSeq" id="WP_336613471.1">
    <property type="nucleotide sequence ID" value="NZ_JADBHS010000005.1"/>
</dbReference>
<gene>
    <name evidence="2" type="ORF">CCAL12919_03950</name>
</gene>
<evidence type="ECO:0000313" key="2">
    <source>
        <dbReference type="EMBL" id="MBE2986288.1"/>
    </source>
</evidence>
<feature type="domain" description="GmrSD restriction endonucleases N-terminal" evidence="1">
    <location>
        <begin position="14"/>
        <end position="228"/>
    </location>
</feature>
<comment type="caution">
    <text evidence="2">The sequence shown here is derived from an EMBL/GenBank/DDBJ whole genome shotgun (WGS) entry which is preliminary data.</text>
</comment>
<protein>
    <submittedName>
        <fullName evidence="2">DUF262 domain-containing protein</fullName>
    </submittedName>
</protein>
<proteinExistence type="predicted"/>
<evidence type="ECO:0000313" key="3">
    <source>
        <dbReference type="Proteomes" id="UP001318760"/>
    </source>
</evidence>
<name>A0ABD4JJ46_9BACT</name>
<sequence length="520" mass="61442">MAIQLNAEQKYMLKIFGDRTIYKIPPYQRAYSWGEDECEELFDDLVNAFTSNTNDGYFLGNIILSTSKKDEFEVIDGQQRLTTMTILLKILYGLDKNNQRLKSAIWLLDDRSGEKQRQRVETNIFIENDHKAFGEILSDSYDEAIAPKDKKNIFYNNIHCLYKKVFDFSQTNNIQQFIDFILYDVSMLPIIAEGNDSSEAREKALKVFETTNNRGIALDDSDIFKSILYYMANRNGEDDKFIELWKSFDEKCNNLDDSRDNKIKLRIFRIYSYMIRGKEGIKSAETGLRDFFSKTEYSPFKNKTYQEIFNDLNSILDAIVLFENTKNSNKEISKWFQLIDLYSNLYPKDTIIVYLVKNQLNTNEKTKEFAKNLVRDCYAKGATSTIKFDMYSLIVKIMYDEKLESKKYTNLNFEYFGMLYKGFGLLGVYLNKDQEAIYPYEMIRLKDIVEFKTKDYTSFDYIGNIIPSNLTIKELNNIEDIKVLDLLNIVQNRNDWDKDNHFDRIKMLKDRYKLFFEDEI</sequence>
<reference evidence="2 3" key="1">
    <citation type="submission" date="2020-10" db="EMBL/GenBank/DDBJ databases">
        <title>Campylobacter californiensis sp. nov. isolated from cattle and feral swine in California.</title>
        <authorList>
            <person name="Miller W.G."/>
        </authorList>
    </citation>
    <scope>NUCLEOTIDE SEQUENCE [LARGE SCALE GENOMIC DNA]</scope>
    <source>
        <strain evidence="2 3">RM12919</strain>
    </source>
</reference>
<dbReference type="AlphaFoldDB" id="A0ABD4JJ46"/>
<dbReference type="Proteomes" id="UP001318760">
    <property type="component" value="Unassembled WGS sequence"/>
</dbReference>
<accession>A0ABD4JJ46</accession>
<dbReference type="EMBL" id="JADBHS010000005">
    <property type="protein sequence ID" value="MBE2986288.1"/>
    <property type="molecule type" value="Genomic_DNA"/>
</dbReference>
<evidence type="ECO:0000259" key="1">
    <source>
        <dbReference type="Pfam" id="PF03235"/>
    </source>
</evidence>
<dbReference type="PANTHER" id="PTHR35149">
    <property type="entry name" value="SLL5132 PROTEIN"/>
    <property type="match status" value="1"/>
</dbReference>
<dbReference type="PANTHER" id="PTHR35149:SF2">
    <property type="entry name" value="DUF262 DOMAIN-CONTAINING PROTEIN"/>
    <property type="match status" value="1"/>
</dbReference>
<dbReference type="InterPro" id="IPR004919">
    <property type="entry name" value="GmrSD_N"/>
</dbReference>
<organism evidence="2 3">
    <name type="scientific">Campylobacter californiensis</name>
    <dbReference type="NCBI Taxonomy" id="1032243"/>
    <lineage>
        <taxon>Bacteria</taxon>
        <taxon>Pseudomonadati</taxon>
        <taxon>Campylobacterota</taxon>
        <taxon>Epsilonproteobacteria</taxon>
        <taxon>Campylobacterales</taxon>
        <taxon>Campylobacteraceae</taxon>
        <taxon>Campylobacter</taxon>
    </lineage>
</organism>